<name>A0A5C6SD98_FUSOC</name>
<dbReference type="Proteomes" id="UP000321331">
    <property type="component" value="Unassembled WGS sequence"/>
</dbReference>
<comment type="caution">
    <text evidence="1">The sequence shown here is derived from an EMBL/GenBank/DDBJ whole genome shotgun (WGS) entry which is preliminary data.</text>
</comment>
<evidence type="ECO:0000313" key="1">
    <source>
        <dbReference type="EMBL" id="TXB96542.1"/>
    </source>
</evidence>
<gene>
    <name evidence="1" type="ORF">FocTR4_00011865</name>
</gene>
<evidence type="ECO:0000313" key="2">
    <source>
        <dbReference type="Proteomes" id="UP000321331"/>
    </source>
</evidence>
<dbReference type="AlphaFoldDB" id="A0A5C6SD98"/>
<sequence>MLSLSYQSLEDFTGLPRVREAVARGETGLLVHGLPPFVRDLPLDDIPHDYQAQKNNDANPLAVVVMQTLHRFSHCVFNNLSHVAELPWEKYLGEMHEFLAPGTDELRVFSPDQHVPSYWSTLSIVINKSNPEKALVAFGTALSVFTEGMTPEPTGSSIDLSELSGSFDKPKGDWVVYYVRPNNGVFYTRTAGALMTPLSTKDYHEGKRVQDLKIIQ</sequence>
<accession>A0A5C6SD98</accession>
<reference evidence="1 2" key="1">
    <citation type="submission" date="2019-07" db="EMBL/GenBank/DDBJ databases">
        <title>The First High-Quality Draft Genome Sequence of the Causal Agent of the Current Panama Disease Epidemic.</title>
        <authorList>
            <person name="Warmington R.J."/>
            <person name="Kay W."/>
            <person name="Jeffries A."/>
            <person name="Bebber D."/>
            <person name="Moore K."/>
            <person name="Studholme D.J."/>
        </authorList>
    </citation>
    <scope>NUCLEOTIDE SEQUENCE [LARGE SCALE GENOMIC DNA]</scope>
    <source>
        <strain evidence="1 2">TR4</strain>
    </source>
</reference>
<organism evidence="1 2">
    <name type="scientific">Fusarium oxysporum f. sp. cubense</name>
    <dbReference type="NCBI Taxonomy" id="61366"/>
    <lineage>
        <taxon>Eukaryota</taxon>
        <taxon>Fungi</taxon>
        <taxon>Dikarya</taxon>
        <taxon>Ascomycota</taxon>
        <taxon>Pezizomycotina</taxon>
        <taxon>Sordariomycetes</taxon>
        <taxon>Hypocreomycetidae</taxon>
        <taxon>Hypocreales</taxon>
        <taxon>Nectriaceae</taxon>
        <taxon>Fusarium</taxon>
        <taxon>Fusarium oxysporum species complex</taxon>
    </lineage>
</organism>
<protein>
    <submittedName>
        <fullName evidence="1">Uncharacterized protein</fullName>
    </submittedName>
</protein>
<proteinExistence type="predicted"/>
<dbReference type="EMBL" id="VMNF01000014">
    <property type="protein sequence ID" value="TXB96542.1"/>
    <property type="molecule type" value="Genomic_DNA"/>
</dbReference>